<accession>A0ABQ8KH17</accession>
<name>A0ABQ8KH17_9APHY</name>
<organism evidence="1 2">
    <name type="scientific">Rhodofomes roseus</name>
    <dbReference type="NCBI Taxonomy" id="34475"/>
    <lineage>
        <taxon>Eukaryota</taxon>
        <taxon>Fungi</taxon>
        <taxon>Dikarya</taxon>
        <taxon>Basidiomycota</taxon>
        <taxon>Agaricomycotina</taxon>
        <taxon>Agaricomycetes</taxon>
        <taxon>Polyporales</taxon>
        <taxon>Rhodofomes</taxon>
    </lineage>
</organism>
<evidence type="ECO:0000313" key="1">
    <source>
        <dbReference type="EMBL" id="KAH9837097.1"/>
    </source>
</evidence>
<dbReference type="RefSeq" id="XP_047779266.1">
    <property type="nucleotide sequence ID" value="XM_047919530.1"/>
</dbReference>
<evidence type="ECO:0008006" key="3">
    <source>
        <dbReference type="Google" id="ProtNLM"/>
    </source>
</evidence>
<proteinExistence type="predicted"/>
<keyword evidence="2" id="KW-1185">Reference proteome</keyword>
<comment type="caution">
    <text evidence="1">The sequence shown here is derived from an EMBL/GenBank/DDBJ whole genome shotgun (WGS) entry which is preliminary data.</text>
</comment>
<dbReference type="Proteomes" id="UP000814176">
    <property type="component" value="Unassembled WGS sequence"/>
</dbReference>
<dbReference type="GeneID" id="72000262"/>
<sequence length="216" mass="24346">MWITRTTVRDFADHIEGTHTQAARRVAFSRSSASVNRRRLLRPIAVPGWHISAYCGTVHDREDSTEPVACFPYPCRDDTGRRDPRRPDRDGRFQAVDWHIWGPGDLGQGIWPISVGSPPPTVPWATRSSGHLLLDDREPNCQCASFRFGTVEWLGRCADHSRVTQRLDLVCMVVDDKFQSAMQFCRHLLQESLSSTSPIQASHAPPTFNPIGACWP</sequence>
<dbReference type="EMBL" id="JADCUA010000009">
    <property type="protein sequence ID" value="KAH9837097.1"/>
    <property type="molecule type" value="Genomic_DNA"/>
</dbReference>
<gene>
    <name evidence="1" type="ORF">C8Q71DRAFT_585229</name>
</gene>
<evidence type="ECO:0000313" key="2">
    <source>
        <dbReference type="Proteomes" id="UP000814176"/>
    </source>
</evidence>
<reference evidence="1 2" key="1">
    <citation type="journal article" date="2021" name="Environ. Microbiol.">
        <title>Gene family expansions and transcriptome signatures uncover fungal adaptations to wood decay.</title>
        <authorList>
            <person name="Hage H."/>
            <person name="Miyauchi S."/>
            <person name="Viragh M."/>
            <person name="Drula E."/>
            <person name="Min B."/>
            <person name="Chaduli D."/>
            <person name="Navarro D."/>
            <person name="Favel A."/>
            <person name="Norest M."/>
            <person name="Lesage-Meessen L."/>
            <person name="Balint B."/>
            <person name="Merenyi Z."/>
            <person name="de Eugenio L."/>
            <person name="Morin E."/>
            <person name="Martinez A.T."/>
            <person name="Baldrian P."/>
            <person name="Stursova M."/>
            <person name="Martinez M.J."/>
            <person name="Novotny C."/>
            <person name="Magnuson J.K."/>
            <person name="Spatafora J.W."/>
            <person name="Maurice S."/>
            <person name="Pangilinan J."/>
            <person name="Andreopoulos W."/>
            <person name="LaButti K."/>
            <person name="Hundley H."/>
            <person name="Na H."/>
            <person name="Kuo A."/>
            <person name="Barry K."/>
            <person name="Lipzen A."/>
            <person name="Henrissat B."/>
            <person name="Riley R."/>
            <person name="Ahrendt S."/>
            <person name="Nagy L.G."/>
            <person name="Grigoriev I.V."/>
            <person name="Martin F."/>
            <person name="Rosso M.N."/>
        </authorList>
    </citation>
    <scope>NUCLEOTIDE SEQUENCE [LARGE SCALE GENOMIC DNA]</scope>
    <source>
        <strain evidence="1 2">CIRM-BRFM 1785</strain>
    </source>
</reference>
<protein>
    <recommendedName>
        <fullName evidence="3">LysR family transcriptional regulator</fullName>
    </recommendedName>
</protein>